<evidence type="ECO:0000259" key="1">
    <source>
        <dbReference type="Pfam" id="PF13456"/>
    </source>
</evidence>
<evidence type="ECO:0000259" key="2">
    <source>
        <dbReference type="Pfam" id="PF13966"/>
    </source>
</evidence>
<feature type="domain" description="Reverse transcriptase zinc-binding" evidence="2">
    <location>
        <begin position="35"/>
        <end position="127"/>
    </location>
</feature>
<dbReference type="InterPro" id="IPR052929">
    <property type="entry name" value="RNase_H-like_EbsB-rel"/>
</dbReference>
<sequence length="278" mass="30971">MQFPTLVEEIILLRPSTIGAEDSYSRLLDKSGTYTSKSGYLSQRLHTTALPANYTVPTNFNWNKMIWKAQLLQKIQLFLWKVMQNAVPTSENLQKKGLLENTNCIRCGERETTIHLFFHCHFAQRVWELAPWSSPANLTQALSFGEKLVASYQRINLPPVGLGWLFTDQNLTEIGRGSQFQDQVSSALLAEGFAVCAALLRAVSSGYTNIWLRSDSQVLVKAINLKHRPSELYGTLTDIASISASSFASCRFSYVSRLQNGPADLIAKACFSNGLNGL</sequence>
<evidence type="ECO:0000313" key="3">
    <source>
        <dbReference type="EMBL" id="KAF2543233.1"/>
    </source>
</evidence>
<reference evidence="3" key="1">
    <citation type="submission" date="2019-12" db="EMBL/GenBank/DDBJ databases">
        <title>Genome sequencing and annotation of Brassica cretica.</title>
        <authorList>
            <person name="Studholme D.J."/>
            <person name="Sarris P.F."/>
        </authorList>
    </citation>
    <scope>NUCLEOTIDE SEQUENCE</scope>
    <source>
        <strain evidence="3">PFS-001/15</strain>
        <tissue evidence="3">Leaf</tissue>
    </source>
</reference>
<proteinExistence type="predicted"/>
<evidence type="ECO:0008006" key="5">
    <source>
        <dbReference type="Google" id="ProtNLM"/>
    </source>
</evidence>
<dbReference type="Proteomes" id="UP000712281">
    <property type="component" value="Unassembled WGS sequence"/>
</dbReference>
<dbReference type="InterPro" id="IPR012337">
    <property type="entry name" value="RNaseH-like_sf"/>
</dbReference>
<dbReference type="Pfam" id="PF13456">
    <property type="entry name" value="RVT_3"/>
    <property type="match status" value="1"/>
</dbReference>
<dbReference type="EMBL" id="QGKW02002005">
    <property type="protein sequence ID" value="KAF2543233.1"/>
    <property type="molecule type" value="Genomic_DNA"/>
</dbReference>
<dbReference type="Pfam" id="PF13966">
    <property type="entry name" value="zf-RVT"/>
    <property type="match status" value="1"/>
</dbReference>
<dbReference type="GO" id="GO:0004523">
    <property type="term" value="F:RNA-DNA hybrid ribonuclease activity"/>
    <property type="evidence" value="ECO:0007669"/>
    <property type="project" value="InterPro"/>
</dbReference>
<organism evidence="3 4">
    <name type="scientific">Brassica cretica</name>
    <name type="common">Mustard</name>
    <dbReference type="NCBI Taxonomy" id="69181"/>
    <lineage>
        <taxon>Eukaryota</taxon>
        <taxon>Viridiplantae</taxon>
        <taxon>Streptophyta</taxon>
        <taxon>Embryophyta</taxon>
        <taxon>Tracheophyta</taxon>
        <taxon>Spermatophyta</taxon>
        <taxon>Magnoliopsida</taxon>
        <taxon>eudicotyledons</taxon>
        <taxon>Gunneridae</taxon>
        <taxon>Pentapetalae</taxon>
        <taxon>rosids</taxon>
        <taxon>malvids</taxon>
        <taxon>Brassicales</taxon>
        <taxon>Brassicaceae</taxon>
        <taxon>Brassiceae</taxon>
        <taxon>Brassica</taxon>
    </lineage>
</organism>
<evidence type="ECO:0000313" key="4">
    <source>
        <dbReference type="Proteomes" id="UP000712281"/>
    </source>
</evidence>
<dbReference type="InterPro" id="IPR026960">
    <property type="entry name" value="RVT-Znf"/>
</dbReference>
<feature type="domain" description="RNase H type-1" evidence="1">
    <location>
        <begin position="161"/>
        <end position="270"/>
    </location>
</feature>
<accession>A0A8S9GB35</accession>
<dbReference type="SUPFAM" id="SSF53098">
    <property type="entry name" value="Ribonuclease H-like"/>
    <property type="match status" value="1"/>
</dbReference>
<name>A0A8S9GB35_BRACR</name>
<comment type="caution">
    <text evidence="3">The sequence shown here is derived from an EMBL/GenBank/DDBJ whole genome shotgun (WGS) entry which is preliminary data.</text>
</comment>
<dbReference type="CDD" id="cd06222">
    <property type="entry name" value="RNase_H_like"/>
    <property type="match status" value="1"/>
</dbReference>
<dbReference type="InterPro" id="IPR036397">
    <property type="entry name" value="RNaseH_sf"/>
</dbReference>
<dbReference type="PANTHER" id="PTHR47074:SF49">
    <property type="entry name" value="POLYNUCLEOTIDYL TRANSFERASE, RIBONUCLEASE H-LIKE SUPERFAMILY PROTEIN"/>
    <property type="match status" value="1"/>
</dbReference>
<dbReference type="GO" id="GO:0003676">
    <property type="term" value="F:nucleic acid binding"/>
    <property type="evidence" value="ECO:0007669"/>
    <property type="project" value="InterPro"/>
</dbReference>
<protein>
    <recommendedName>
        <fullName evidence="5">RNase H type-1 domain-containing protein</fullName>
    </recommendedName>
</protein>
<gene>
    <name evidence="3" type="ORF">F2Q68_00032173</name>
</gene>
<dbReference type="InterPro" id="IPR044730">
    <property type="entry name" value="RNase_H-like_dom_plant"/>
</dbReference>
<dbReference type="InterPro" id="IPR002156">
    <property type="entry name" value="RNaseH_domain"/>
</dbReference>
<dbReference type="PANTHER" id="PTHR47074">
    <property type="entry name" value="BNAC02G40300D PROTEIN"/>
    <property type="match status" value="1"/>
</dbReference>
<dbReference type="Gene3D" id="3.30.420.10">
    <property type="entry name" value="Ribonuclease H-like superfamily/Ribonuclease H"/>
    <property type="match status" value="1"/>
</dbReference>
<dbReference type="AlphaFoldDB" id="A0A8S9GB35"/>